<keyword evidence="4" id="KW-0319">Glycerol metabolism</keyword>
<evidence type="ECO:0000259" key="7">
    <source>
        <dbReference type="PROSITE" id="PS51704"/>
    </source>
</evidence>
<dbReference type="SUPFAM" id="SSF51695">
    <property type="entry name" value="PLC-like phosphodiesterases"/>
    <property type="match status" value="1"/>
</dbReference>
<accession>A0A0F9YCN9</accession>
<reference evidence="8" key="1">
    <citation type="journal article" date="2015" name="Nature">
        <title>Complex archaea that bridge the gap between prokaryotes and eukaryotes.</title>
        <authorList>
            <person name="Spang A."/>
            <person name="Saw J.H."/>
            <person name="Jorgensen S.L."/>
            <person name="Zaremba-Niedzwiedzka K."/>
            <person name="Martijn J."/>
            <person name="Lind A.E."/>
            <person name="van Eijk R."/>
            <person name="Schleper C."/>
            <person name="Guy L."/>
            <person name="Ettema T.J."/>
        </authorList>
    </citation>
    <scope>NUCLEOTIDE SEQUENCE</scope>
</reference>
<evidence type="ECO:0000256" key="5">
    <source>
        <dbReference type="ARBA" id="ARBA00022801"/>
    </source>
</evidence>
<dbReference type="PANTHER" id="PTHR43620:SF7">
    <property type="entry name" value="GLYCEROPHOSPHODIESTER PHOSPHODIESTERASE GDPD5-RELATED"/>
    <property type="match status" value="1"/>
</dbReference>
<dbReference type="EMBL" id="LAZR01000005">
    <property type="protein sequence ID" value="KKO10017.1"/>
    <property type="molecule type" value="Genomic_DNA"/>
</dbReference>
<dbReference type="PANTHER" id="PTHR43620">
    <property type="entry name" value="GLYCEROPHOSPHORYL DIESTER PHOSPHODIESTERASE"/>
    <property type="match status" value="1"/>
</dbReference>
<evidence type="ECO:0000256" key="6">
    <source>
        <dbReference type="ARBA" id="ARBA00047512"/>
    </source>
</evidence>
<dbReference type="GO" id="GO:0006071">
    <property type="term" value="P:glycerol metabolic process"/>
    <property type="evidence" value="ECO:0007669"/>
    <property type="project" value="UniProtKB-KW"/>
</dbReference>
<organism evidence="8">
    <name type="scientific">marine sediment metagenome</name>
    <dbReference type="NCBI Taxonomy" id="412755"/>
    <lineage>
        <taxon>unclassified sequences</taxon>
        <taxon>metagenomes</taxon>
        <taxon>ecological metagenomes</taxon>
    </lineage>
</organism>
<dbReference type="Gene3D" id="3.20.20.190">
    <property type="entry name" value="Phosphatidylinositol (PI) phosphodiesterase"/>
    <property type="match status" value="1"/>
</dbReference>
<feature type="domain" description="GP-PDE" evidence="7">
    <location>
        <begin position="90"/>
        <end position="335"/>
    </location>
</feature>
<keyword evidence="5" id="KW-0378">Hydrolase</keyword>
<protein>
    <recommendedName>
        <fullName evidence="2">glycerophosphodiester phosphodiesterase</fullName>
        <ecNumber evidence="2">3.1.4.46</ecNumber>
    </recommendedName>
</protein>
<keyword evidence="3" id="KW-0732">Signal</keyword>
<dbReference type="InterPro" id="IPR030395">
    <property type="entry name" value="GP_PDE_dom"/>
</dbReference>
<proteinExistence type="inferred from homology"/>
<dbReference type="Pfam" id="PF03009">
    <property type="entry name" value="GDPD"/>
    <property type="match status" value="1"/>
</dbReference>
<dbReference type="GO" id="GO:0006629">
    <property type="term" value="P:lipid metabolic process"/>
    <property type="evidence" value="ECO:0007669"/>
    <property type="project" value="InterPro"/>
</dbReference>
<dbReference type="GO" id="GO:0008889">
    <property type="term" value="F:glycerophosphodiester phosphodiesterase activity"/>
    <property type="evidence" value="ECO:0007669"/>
    <property type="project" value="UniProtKB-EC"/>
</dbReference>
<comment type="catalytic activity">
    <reaction evidence="6">
        <text>a sn-glycero-3-phosphodiester + H2O = an alcohol + sn-glycerol 3-phosphate + H(+)</text>
        <dbReference type="Rhea" id="RHEA:12969"/>
        <dbReference type="ChEBI" id="CHEBI:15377"/>
        <dbReference type="ChEBI" id="CHEBI:15378"/>
        <dbReference type="ChEBI" id="CHEBI:30879"/>
        <dbReference type="ChEBI" id="CHEBI:57597"/>
        <dbReference type="ChEBI" id="CHEBI:83408"/>
        <dbReference type="EC" id="3.1.4.46"/>
    </reaction>
</comment>
<evidence type="ECO:0000256" key="3">
    <source>
        <dbReference type="ARBA" id="ARBA00022729"/>
    </source>
</evidence>
<comment type="similarity">
    <text evidence="1">Belongs to the glycerophosphoryl diester phosphodiesterase family.</text>
</comment>
<dbReference type="PROSITE" id="PS51704">
    <property type="entry name" value="GP_PDE"/>
    <property type="match status" value="1"/>
</dbReference>
<dbReference type="InterPro" id="IPR017946">
    <property type="entry name" value="PLC-like_Pdiesterase_TIM-brl"/>
</dbReference>
<evidence type="ECO:0000313" key="8">
    <source>
        <dbReference type="EMBL" id="KKO10017.1"/>
    </source>
</evidence>
<dbReference type="AlphaFoldDB" id="A0A0F9YCN9"/>
<gene>
    <name evidence="8" type="ORF">LCGC14_0025490</name>
</gene>
<comment type="caution">
    <text evidence="8">The sequence shown here is derived from an EMBL/GenBank/DDBJ whole genome shotgun (WGS) entry which is preliminary data.</text>
</comment>
<evidence type="ECO:0000256" key="4">
    <source>
        <dbReference type="ARBA" id="ARBA00022798"/>
    </source>
</evidence>
<dbReference type="EC" id="3.1.4.46" evidence="2"/>
<name>A0A0F9YCN9_9ZZZZ</name>
<evidence type="ECO:0000256" key="1">
    <source>
        <dbReference type="ARBA" id="ARBA00007277"/>
    </source>
</evidence>
<sequence length="453" mass="49718">MTSSASLFSLLIAAGLLAANGAYAQETSNVQEVTEQFWDDALVSAAQQVTLGPRPLFLVNDMSTDNDHERALKASLLACAAEQTQWQRSPIAIGHRGAPLQFPEHTLESYIAGAQGGAGIMECDVAFTADEELVCRHSQCDLHYTTNIVETELAEKCGVPPEFDEANGELTNAADIRCCTSDITLAEFRSLQGTMEGVNTDATNLEEYLAGTPAWRTELYASRGTLMSHADSIALFQQLGVQMTPELKEPDVDMPFTGHTEQGFTQQAYAQKMLDEYKAAGVRPGDVYPQSFNLEDVLYWIENEPEFGQQAVYLDGRYSDESFDHTNPDTWQPSMQSLADSGVQIIAPPTWMLLEANPNFGSDDQEKRLQPSLYAQRAREAGLSMIAWTLERSGPLAEGGQWYHSTTEDVIQRDGDKLITLDALVNDVGVIGVFSDWPATVAFYDNCAQRGAP</sequence>
<evidence type="ECO:0000256" key="2">
    <source>
        <dbReference type="ARBA" id="ARBA00012247"/>
    </source>
</evidence>